<dbReference type="Proteomes" id="UP001196661">
    <property type="component" value="Unassembled WGS sequence"/>
</dbReference>
<evidence type="ECO:0000313" key="1">
    <source>
        <dbReference type="EMBL" id="MBT9312154.1"/>
    </source>
</evidence>
<comment type="caution">
    <text evidence="1">The sequence shown here is derived from an EMBL/GenBank/DDBJ whole genome shotgun (WGS) entry which is preliminary data.</text>
</comment>
<keyword evidence="2" id="KW-1185">Reference proteome</keyword>
<reference evidence="1 2" key="1">
    <citation type="journal article" date="2021" name="Mar. Drugs">
        <title>Genome Reduction and Secondary Metabolism of the Marine Sponge-Associated Cyanobacterium Leptothoe.</title>
        <authorList>
            <person name="Konstantinou D."/>
            <person name="Popin R.V."/>
            <person name="Fewer D.P."/>
            <person name="Sivonen K."/>
            <person name="Gkelis S."/>
        </authorList>
    </citation>
    <scope>NUCLEOTIDE SEQUENCE [LARGE SCALE GENOMIC DNA]</scope>
    <source>
        <strain evidence="1 2">TAU-MAC 1615</strain>
    </source>
</reference>
<sequence length="59" mass="6166">MKSILLAAILCTTAITLAAIFLDYAGAIDMRFGGEGLQIKIESGDKHLPQTGDVSDGTL</sequence>
<organism evidence="1 2">
    <name type="scientific">Leptothoe kymatousa TAU-MAC 1615</name>
    <dbReference type="NCBI Taxonomy" id="2364775"/>
    <lineage>
        <taxon>Bacteria</taxon>
        <taxon>Bacillati</taxon>
        <taxon>Cyanobacteriota</taxon>
        <taxon>Cyanophyceae</taxon>
        <taxon>Nodosilineales</taxon>
        <taxon>Cymatolegaceae</taxon>
        <taxon>Leptothoe</taxon>
        <taxon>Leptothoe kymatousa</taxon>
    </lineage>
</organism>
<dbReference type="RefSeq" id="WP_215618052.1">
    <property type="nucleotide sequence ID" value="NZ_JADOER010000005.1"/>
</dbReference>
<dbReference type="EMBL" id="JADOER010000005">
    <property type="protein sequence ID" value="MBT9312154.1"/>
    <property type="molecule type" value="Genomic_DNA"/>
</dbReference>
<evidence type="ECO:0000313" key="2">
    <source>
        <dbReference type="Proteomes" id="UP001196661"/>
    </source>
</evidence>
<proteinExistence type="predicted"/>
<protein>
    <submittedName>
        <fullName evidence="1">Uncharacterized protein</fullName>
    </submittedName>
</protein>
<name>A0ABS5Y2U7_9CYAN</name>
<accession>A0ABS5Y2U7</accession>
<gene>
    <name evidence="1" type="ORF">IXB28_08055</name>
</gene>